<dbReference type="OrthoDB" id="9772097at2"/>
<evidence type="ECO:0000313" key="3">
    <source>
        <dbReference type="Proteomes" id="UP000319342"/>
    </source>
</evidence>
<keyword evidence="3" id="KW-1185">Reference proteome</keyword>
<sequence>MKNSHAALAAGFVTLSVAIAYFLLRTPDEPADLSRFDDAPAVHVTEDDAPLGDVDLADGGTATGAPEPAIETEPAAPTRTAIDDALDGRTWADLLFPVDDRTGAPIEGGHVIHVDAKGVRTVRPLASVVRTGDLDARTAAALDTDHHCPRAFFPEELADVDSGPLHVRMFPSAQVRLEVIGDAPDPLPKLTFTTNGFENWDREPDEVRELGFEHADELDPLLAFAPTLAHVLSEGVDERSRRRQIKWAERTESVHPMFDLRRDPLAFVASNAALVNPPSLPRTIDDLPDGYSVSLSLDSTANVLLVDADGVEHHFWMAKEYTLDAEGPIVVSVRFLGEATVVGRVPERATSVEVDVELVDDDDGDGEFEWWGWNEAELADDGGFRVEGLRPGHQRLTATWTDELGLRQRAEASFEVEAGETHDVGLLEPAGGALISIVPVLVVDGEIDPSRLGGRIDPTSWSVWLSPVSGLDEVDWSALEEWQLEDEAFMSTFLESIESQAASGTDFSASADGFDPIHFAGVPPGRYDLALWDPELPEDVTESYRFAGWEIESVIDVGGDARYEARLLMVPATPCPVSVEVPAGGENVMQSVRALAWNAVTEEVVEVEFESSMEFGTSASWTASGSVSLGPGTWTIVAVVDAEDMEHWDEQGADGTEVGQVELVRHTGRGEVEVSGGLGRSVTIRAAPAASVRGGGEGFGLDEGSWFGWVELVPVGAPASLSGMWIGYEEDEDGRVTVEGLLPDTEYRVADTDKVVRTGAAGSLTEL</sequence>
<evidence type="ECO:0000256" key="1">
    <source>
        <dbReference type="SAM" id="MobiDB-lite"/>
    </source>
</evidence>
<dbReference type="PROSITE" id="PS50077">
    <property type="entry name" value="HEAT_REPEAT"/>
    <property type="match status" value="1"/>
</dbReference>
<protein>
    <submittedName>
        <fullName evidence="2">Uncharacterized protein</fullName>
    </submittedName>
</protein>
<evidence type="ECO:0000313" key="2">
    <source>
        <dbReference type="EMBL" id="QDU83232.1"/>
    </source>
</evidence>
<dbReference type="InterPro" id="IPR021133">
    <property type="entry name" value="HEAT_type_2"/>
</dbReference>
<gene>
    <name evidence="2" type="ORF">Pla163_03300</name>
</gene>
<dbReference type="EMBL" id="CP036290">
    <property type="protein sequence ID" value="QDU83232.1"/>
    <property type="molecule type" value="Genomic_DNA"/>
</dbReference>
<dbReference type="AlphaFoldDB" id="A0A518CVH6"/>
<name>A0A518CVH6_9BACT</name>
<dbReference type="Proteomes" id="UP000319342">
    <property type="component" value="Chromosome"/>
</dbReference>
<dbReference type="RefSeq" id="WP_145182567.1">
    <property type="nucleotide sequence ID" value="NZ_CP036290.1"/>
</dbReference>
<feature type="region of interest" description="Disordered" evidence="1">
    <location>
        <begin position="48"/>
        <end position="71"/>
    </location>
</feature>
<accession>A0A518CVH6</accession>
<proteinExistence type="predicted"/>
<reference evidence="2 3" key="1">
    <citation type="submission" date="2019-02" db="EMBL/GenBank/DDBJ databases">
        <title>Deep-cultivation of Planctomycetes and their phenomic and genomic characterization uncovers novel biology.</title>
        <authorList>
            <person name="Wiegand S."/>
            <person name="Jogler M."/>
            <person name="Boedeker C."/>
            <person name="Pinto D."/>
            <person name="Vollmers J."/>
            <person name="Rivas-Marin E."/>
            <person name="Kohn T."/>
            <person name="Peeters S.H."/>
            <person name="Heuer A."/>
            <person name="Rast P."/>
            <person name="Oberbeckmann S."/>
            <person name="Bunk B."/>
            <person name="Jeske O."/>
            <person name="Meyerdierks A."/>
            <person name="Storesund J.E."/>
            <person name="Kallscheuer N."/>
            <person name="Luecker S."/>
            <person name="Lage O.M."/>
            <person name="Pohl T."/>
            <person name="Merkel B.J."/>
            <person name="Hornburger P."/>
            <person name="Mueller R.-W."/>
            <person name="Bruemmer F."/>
            <person name="Labrenz M."/>
            <person name="Spormann A.M."/>
            <person name="Op den Camp H."/>
            <person name="Overmann J."/>
            <person name="Amann R."/>
            <person name="Jetten M.S.M."/>
            <person name="Mascher T."/>
            <person name="Medema M.H."/>
            <person name="Devos D.P."/>
            <person name="Kaster A.-K."/>
            <person name="Ovreas L."/>
            <person name="Rohde M."/>
            <person name="Galperin M.Y."/>
            <person name="Jogler C."/>
        </authorList>
    </citation>
    <scope>NUCLEOTIDE SEQUENCE [LARGE SCALE GENOMIC DNA]</scope>
    <source>
        <strain evidence="2 3">Pla163</strain>
    </source>
</reference>
<organism evidence="2 3">
    <name type="scientific">Rohdeia mirabilis</name>
    <dbReference type="NCBI Taxonomy" id="2528008"/>
    <lineage>
        <taxon>Bacteria</taxon>
        <taxon>Pseudomonadati</taxon>
        <taxon>Planctomycetota</taxon>
        <taxon>Planctomycetia</taxon>
        <taxon>Planctomycetia incertae sedis</taxon>
        <taxon>Rohdeia</taxon>
    </lineage>
</organism>